<comment type="caution">
    <text evidence="9">The sequence shown here is derived from an EMBL/GenBank/DDBJ whole genome shotgun (WGS) entry which is preliminary data.</text>
</comment>
<reference evidence="9 10" key="1">
    <citation type="journal article" date="2018" name="BMC Genomics">
        <title>Genomic comparison of Trypanosoma conorhini and Trypanosoma rangeli to Trypanosoma cruzi strains of high and low virulence.</title>
        <authorList>
            <person name="Bradwell K.R."/>
            <person name="Koparde V.N."/>
            <person name="Matveyev A.V."/>
            <person name="Serrano M.G."/>
            <person name="Alves J.M."/>
            <person name="Parikh H."/>
            <person name="Huang B."/>
            <person name="Lee V."/>
            <person name="Espinosa-Alvarez O."/>
            <person name="Ortiz P.A."/>
            <person name="Costa-Martins A.G."/>
            <person name="Teixeira M.M."/>
            <person name="Buck G.A."/>
        </authorList>
    </citation>
    <scope>NUCLEOTIDE SEQUENCE [LARGE SCALE GENOMIC DNA]</scope>
    <source>
        <strain evidence="9 10">025E</strain>
    </source>
</reference>
<dbReference type="PANTHER" id="PTHR24006:SF644">
    <property type="entry name" value="UBIQUITIN CARBOXYL-TERMINAL HYDROLASE 7"/>
    <property type="match status" value="1"/>
</dbReference>
<keyword evidence="4" id="KW-0645">Protease</keyword>
<dbReference type="EMBL" id="MKKU01000723">
    <property type="protein sequence ID" value="RNF03414.1"/>
    <property type="molecule type" value="Genomic_DNA"/>
</dbReference>
<protein>
    <recommendedName>
        <fullName evidence="3">ubiquitinyl hydrolase 1</fullName>
        <ecNumber evidence="3">3.4.19.12</ecNumber>
    </recommendedName>
</protein>
<sequence length="1167" mass="134006">MLHLLSVVRHVFWNDNLFDKFLLPPEADLEKCQTSLADLATMTGRERIAVFEECGIHSSLHPVFLRALQSLTSIHGSGSIVDNYMLHPHLSAHHWSPSLNGAPLLGYSFVNSEAFATEKPEERIPRPKGKMVLNSGGANSKTKYNGLLNQGATCYLNSLLQALFHISEFRWTIYQMPTGEEGVEKNDMGVKRAKSIPYALQRLFCLLQRGSEAVDTTELTESFGWSATDSFIQHDVHEMTCTLLDNLENKLNQVQQPEKRDSSPSTKKNAISQLFVGVLENFVCVDEVDYHGSREELFYDIQLLVKDTTDIYTSFERLFQVEVLDGKNKYCLENNGTKSYHRAEKGVRLKRTPPILLLHLARFDYDIEKGETKVLSRWDYYNNLDLSKYMPHASKEDTNYTLCSVLVHSGSDAGFGHYFCFLRCSNAWYRFNDEIVSPASLREVFGANFGGFELNYWGSEVPNTTNAYMLVYVRTSEMGHLLRPIAADEVPWHVVRELEWEQTQYERLLKEQAEDHLYGRIYFLQPCDIEEEQEFLSCRRPRDRQFPSNTTLRILLSTEALPAFKEFVEKQLGIPSSEQLLWYSAARGENNHVRLHKQVVQGITVADILCGEKESCVFVITPSNANYVEVDEDGEDDAVKYELFHHKLYIPLRLKVVFLGSTVLVHRKTVASEKAIALMEPFIRKRIAEIPPDKNLKPNHHLGGGDRSCIGDSETLAAPFSETPLGDAFTPSSGERAGKKKEALSVLCESEYNTYSKCSPVLDSGDILVWQEPCSEEDKSGIFYPDIVSFQHFLRRRVPVEIKLNLPPSYPTLIDTQLAETMTYEHLQRYVARLIGDPLNYDRIRFTMHNPETKLPYFMKGRRAERPTLGRLLSPPVQRREVRSRYLYYEYCKYAVTEIEAAHSLQFKLFSERVKPISQHWVLLPLEAPITPKELFRTCVKEIQEAKPSGISSFATTSVLARSEKEREGQPNDLFDADMKFYRELDPEDAWQELRLVDVWRGRIYNLFDKDHPHTFGHSTFEESAEYRIEQIPRHIEGIPPQNQSLIHVHHFTLVRQRSNSVETHGDPFSIYIDHAEFAPDLLRRIAYKLGLSEAAVVDWKMALVKENYVVEVRPNVPLGRQLFEFCLEAHYLPNQQYPLKMAFLGLEHAPLLKSSVKRGSRVVILN</sequence>
<dbReference type="Proteomes" id="UP000284403">
    <property type="component" value="Unassembled WGS sequence"/>
</dbReference>
<dbReference type="InterPro" id="IPR018200">
    <property type="entry name" value="USP_CS"/>
</dbReference>
<keyword evidence="10" id="KW-1185">Reference proteome</keyword>
<dbReference type="AlphaFoldDB" id="A0A422ND36"/>
<dbReference type="GO" id="GO:0031647">
    <property type="term" value="P:regulation of protein stability"/>
    <property type="evidence" value="ECO:0007669"/>
    <property type="project" value="TreeGrafter"/>
</dbReference>
<dbReference type="InterPro" id="IPR038765">
    <property type="entry name" value="Papain-like_cys_pep_sf"/>
</dbReference>
<evidence type="ECO:0000256" key="7">
    <source>
        <dbReference type="ARBA" id="ARBA00022807"/>
    </source>
</evidence>
<dbReference type="RefSeq" id="XP_029224839.1">
    <property type="nucleotide sequence ID" value="XM_029375038.1"/>
</dbReference>
<comment type="similarity">
    <text evidence="2">Belongs to the peptidase C19 family.</text>
</comment>
<feature type="domain" description="USP" evidence="8">
    <location>
        <begin position="145"/>
        <end position="475"/>
    </location>
</feature>
<keyword evidence="5" id="KW-0833">Ubl conjugation pathway</keyword>
<evidence type="ECO:0000256" key="5">
    <source>
        <dbReference type="ARBA" id="ARBA00022786"/>
    </source>
</evidence>
<dbReference type="GO" id="GO:0016579">
    <property type="term" value="P:protein deubiquitination"/>
    <property type="evidence" value="ECO:0007669"/>
    <property type="project" value="InterPro"/>
</dbReference>
<evidence type="ECO:0000313" key="9">
    <source>
        <dbReference type="EMBL" id="RNF03414.1"/>
    </source>
</evidence>
<evidence type="ECO:0000256" key="1">
    <source>
        <dbReference type="ARBA" id="ARBA00000707"/>
    </source>
</evidence>
<dbReference type="GO" id="GO:0005829">
    <property type="term" value="C:cytosol"/>
    <property type="evidence" value="ECO:0007669"/>
    <property type="project" value="TreeGrafter"/>
</dbReference>
<evidence type="ECO:0000256" key="4">
    <source>
        <dbReference type="ARBA" id="ARBA00022670"/>
    </source>
</evidence>
<comment type="catalytic activity">
    <reaction evidence="1">
        <text>Thiol-dependent hydrolysis of ester, thioester, amide, peptide and isopeptide bonds formed by the C-terminal Gly of ubiquitin (a 76-residue protein attached to proteins as an intracellular targeting signal).</text>
        <dbReference type="EC" id="3.4.19.12"/>
    </reaction>
</comment>
<gene>
    <name evidence="9" type="ORF">Tco025E_08183</name>
</gene>
<dbReference type="FunFam" id="3.90.70.10:FF:000171">
    <property type="entry name" value="Clan CA, family C19, ubiquitin hydrolase-like cysteine peptidase"/>
    <property type="match status" value="1"/>
</dbReference>
<evidence type="ECO:0000313" key="10">
    <source>
        <dbReference type="Proteomes" id="UP000284403"/>
    </source>
</evidence>
<dbReference type="PROSITE" id="PS50235">
    <property type="entry name" value="USP_3"/>
    <property type="match status" value="1"/>
</dbReference>
<dbReference type="InterPro" id="IPR050164">
    <property type="entry name" value="Peptidase_C19"/>
</dbReference>
<dbReference type="PROSITE" id="PS00973">
    <property type="entry name" value="USP_2"/>
    <property type="match status" value="1"/>
</dbReference>
<dbReference type="GO" id="GO:0006508">
    <property type="term" value="P:proteolysis"/>
    <property type="evidence" value="ECO:0007669"/>
    <property type="project" value="UniProtKB-KW"/>
</dbReference>
<dbReference type="InterPro" id="IPR028889">
    <property type="entry name" value="USP"/>
</dbReference>
<dbReference type="GO" id="GO:0005634">
    <property type="term" value="C:nucleus"/>
    <property type="evidence" value="ECO:0007669"/>
    <property type="project" value="TreeGrafter"/>
</dbReference>
<dbReference type="InterPro" id="IPR001394">
    <property type="entry name" value="Peptidase_C19_UCH"/>
</dbReference>
<proteinExistence type="inferred from homology"/>
<evidence type="ECO:0000259" key="8">
    <source>
        <dbReference type="PROSITE" id="PS50235"/>
    </source>
</evidence>
<dbReference type="InterPro" id="IPR029346">
    <property type="entry name" value="USP_C"/>
</dbReference>
<keyword evidence="6 9" id="KW-0378">Hydrolase</keyword>
<dbReference type="Pfam" id="PF00443">
    <property type="entry name" value="UCH"/>
    <property type="match status" value="1"/>
</dbReference>
<name>A0A422ND36_9TRYP</name>
<dbReference type="OrthoDB" id="289038at2759"/>
<dbReference type="GO" id="GO:0004843">
    <property type="term" value="F:cysteine-type deubiquitinase activity"/>
    <property type="evidence" value="ECO:0007669"/>
    <property type="project" value="UniProtKB-EC"/>
</dbReference>
<dbReference type="EC" id="3.4.19.12" evidence="3"/>
<dbReference type="Pfam" id="PF14533">
    <property type="entry name" value="USP7_C2"/>
    <property type="match status" value="1"/>
</dbReference>
<accession>A0A422ND36</accession>
<dbReference type="Gene3D" id="3.90.70.10">
    <property type="entry name" value="Cysteine proteinases"/>
    <property type="match status" value="1"/>
</dbReference>
<evidence type="ECO:0000256" key="3">
    <source>
        <dbReference type="ARBA" id="ARBA00012759"/>
    </source>
</evidence>
<dbReference type="GeneID" id="40321794"/>
<keyword evidence="7" id="KW-0788">Thiol protease</keyword>
<dbReference type="PROSITE" id="PS00972">
    <property type="entry name" value="USP_1"/>
    <property type="match status" value="1"/>
</dbReference>
<evidence type="ECO:0000256" key="2">
    <source>
        <dbReference type="ARBA" id="ARBA00009085"/>
    </source>
</evidence>
<evidence type="ECO:0000256" key="6">
    <source>
        <dbReference type="ARBA" id="ARBA00022801"/>
    </source>
</evidence>
<dbReference type="PANTHER" id="PTHR24006">
    <property type="entry name" value="UBIQUITIN CARBOXYL-TERMINAL HYDROLASE"/>
    <property type="match status" value="1"/>
</dbReference>
<dbReference type="SUPFAM" id="SSF54001">
    <property type="entry name" value="Cysteine proteinases"/>
    <property type="match status" value="1"/>
</dbReference>
<organism evidence="9 10">
    <name type="scientific">Trypanosoma conorhini</name>
    <dbReference type="NCBI Taxonomy" id="83891"/>
    <lineage>
        <taxon>Eukaryota</taxon>
        <taxon>Discoba</taxon>
        <taxon>Euglenozoa</taxon>
        <taxon>Kinetoplastea</taxon>
        <taxon>Metakinetoplastina</taxon>
        <taxon>Trypanosomatida</taxon>
        <taxon>Trypanosomatidae</taxon>
        <taxon>Trypanosoma</taxon>
    </lineage>
</organism>